<feature type="signal peptide" evidence="3">
    <location>
        <begin position="1"/>
        <end position="17"/>
    </location>
</feature>
<evidence type="ECO:0000256" key="2">
    <source>
        <dbReference type="SAM" id="Phobius"/>
    </source>
</evidence>
<evidence type="ECO:0000313" key="5">
    <source>
        <dbReference type="Proteomes" id="UP000078397"/>
    </source>
</evidence>
<dbReference type="OrthoDB" id="3210850at2759"/>
<dbReference type="PANTHER" id="PTHR38848:SF3">
    <property type="entry name" value="G-PROTEIN COUPLED RECEPTORS FAMILY 3 PROFILE DOMAIN-CONTAINING PROTEIN"/>
    <property type="match status" value="1"/>
</dbReference>
<comment type="caution">
    <text evidence="4">The sequence shown here is derived from an EMBL/GenBank/DDBJ whole genome shotgun (WGS) entry which is preliminary data.</text>
</comment>
<reference evidence="4 5" key="1">
    <citation type="journal article" date="2016" name="PLoS Pathog.">
        <title>Biosynthesis of antibiotic leucinostatins in bio-control fungus Purpureocillium lilacinum and their inhibition on phytophthora revealed by genome mining.</title>
        <authorList>
            <person name="Wang G."/>
            <person name="Liu Z."/>
            <person name="Lin R."/>
            <person name="Li E."/>
            <person name="Mao Z."/>
            <person name="Ling J."/>
            <person name="Yang Y."/>
            <person name="Yin W.B."/>
            <person name="Xie B."/>
        </authorList>
    </citation>
    <scope>NUCLEOTIDE SEQUENCE [LARGE SCALE GENOMIC DNA]</scope>
    <source>
        <strain evidence="4">170</strain>
    </source>
</reference>
<feature type="transmembrane region" description="Helical" evidence="2">
    <location>
        <begin position="269"/>
        <end position="288"/>
    </location>
</feature>
<feature type="compositionally biased region" description="Low complexity" evidence="1">
    <location>
        <begin position="337"/>
        <end position="350"/>
    </location>
</feature>
<feature type="transmembrane region" description="Helical" evidence="2">
    <location>
        <begin position="294"/>
        <end position="316"/>
    </location>
</feature>
<dbReference type="Proteomes" id="UP000078397">
    <property type="component" value="Unassembled WGS sequence"/>
</dbReference>
<feature type="compositionally biased region" description="Polar residues" evidence="1">
    <location>
        <begin position="377"/>
        <end position="390"/>
    </location>
</feature>
<organism evidence="4 5">
    <name type="scientific">Pochonia chlamydosporia 170</name>
    <dbReference type="NCBI Taxonomy" id="1380566"/>
    <lineage>
        <taxon>Eukaryota</taxon>
        <taxon>Fungi</taxon>
        <taxon>Dikarya</taxon>
        <taxon>Ascomycota</taxon>
        <taxon>Pezizomycotina</taxon>
        <taxon>Sordariomycetes</taxon>
        <taxon>Hypocreomycetidae</taxon>
        <taxon>Hypocreales</taxon>
        <taxon>Clavicipitaceae</taxon>
        <taxon>Pochonia</taxon>
    </lineage>
</organism>
<feature type="transmembrane region" description="Helical" evidence="2">
    <location>
        <begin position="154"/>
        <end position="175"/>
    </location>
</feature>
<keyword evidence="3" id="KW-0732">Signal</keyword>
<dbReference type="AlphaFoldDB" id="A0A179FFZ5"/>
<dbReference type="KEGG" id="pchm:VFPPC_05724"/>
<feature type="transmembrane region" description="Helical" evidence="2">
    <location>
        <begin position="79"/>
        <end position="103"/>
    </location>
</feature>
<keyword evidence="2" id="KW-1133">Transmembrane helix</keyword>
<dbReference type="PANTHER" id="PTHR38848">
    <property type="entry name" value="G-PROTEIN COUPLED RECEPTORS FAMILY 3 PROFILE DOMAIN-CONTAINING PROTEIN"/>
    <property type="match status" value="1"/>
</dbReference>
<name>A0A179FFZ5_METCM</name>
<feature type="region of interest" description="Disordered" evidence="1">
    <location>
        <begin position="336"/>
        <end position="390"/>
    </location>
</feature>
<dbReference type="RefSeq" id="XP_018141768.1">
    <property type="nucleotide sequence ID" value="XM_018284870.1"/>
</dbReference>
<keyword evidence="2" id="KW-0812">Transmembrane</keyword>
<feature type="transmembrane region" description="Helical" evidence="2">
    <location>
        <begin position="115"/>
        <end position="134"/>
    </location>
</feature>
<gene>
    <name evidence="4" type="ORF">VFPPC_05724</name>
</gene>
<feature type="chain" id="PRO_5008101636" evidence="3">
    <location>
        <begin position="18"/>
        <end position="390"/>
    </location>
</feature>
<evidence type="ECO:0000256" key="3">
    <source>
        <dbReference type="SAM" id="SignalP"/>
    </source>
</evidence>
<evidence type="ECO:0000256" key="1">
    <source>
        <dbReference type="SAM" id="MobiDB-lite"/>
    </source>
</evidence>
<protein>
    <submittedName>
        <fullName evidence="4">NnrS protein domain-containing protein</fullName>
    </submittedName>
</protein>
<dbReference type="EMBL" id="LSBJ02000005">
    <property type="protein sequence ID" value="OAQ64454.1"/>
    <property type="molecule type" value="Genomic_DNA"/>
</dbReference>
<sequence>MKTQSWLLLLACVVAQASPTVEENRRPDAPGQNIHKTGEPPAERTIFAVLSLIYMTVLSLLLGFRVGRQRNNGIWKRNITSMLVLGLFFIVMAFIISTTALVAGQGLDTGSLCNAVGLTCVVCYTLAKSIIYLFFIERIHVVRAPFFPRSRDWIYITCMILVFVIFVVQFTNTFLRRDSEMQQRDGRCHMGIWRVASIMLLTIDVVSGLGLTGLFFYLLHPVTKAHGSALAPAPGVSRSGAAGEAFMAENNRFESAIQRNIRILLRKSIIGGFLIVTPTIANMIQLVITEVHELAIICLSICMLDVTLNTVVVNWLTFGSSAEAERNLTRLTQDRMQTLQGQSSPPTTSSGGDGRDGELGLEIATHGLLREPAPQVAATSSASELDTSPG</sequence>
<keyword evidence="2" id="KW-0472">Membrane</keyword>
<keyword evidence="5" id="KW-1185">Reference proteome</keyword>
<accession>A0A179FFZ5</accession>
<proteinExistence type="predicted"/>
<dbReference type="GeneID" id="28848864"/>
<feature type="transmembrane region" description="Helical" evidence="2">
    <location>
        <begin position="46"/>
        <end position="67"/>
    </location>
</feature>
<evidence type="ECO:0000313" key="4">
    <source>
        <dbReference type="EMBL" id="OAQ64454.1"/>
    </source>
</evidence>
<feature type="transmembrane region" description="Helical" evidence="2">
    <location>
        <begin position="195"/>
        <end position="219"/>
    </location>
</feature>